<feature type="region of interest" description="Disordered" evidence="7">
    <location>
        <begin position="40"/>
        <end position="63"/>
    </location>
</feature>
<dbReference type="InterPro" id="IPR000838">
    <property type="entry name" value="RNA_pol_sigma70_ECF_CS"/>
</dbReference>
<keyword evidence="3 6" id="KW-0731">Sigma factor</keyword>
<keyword evidence="2 6" id="KW-0805">Transcription regulation</keyword>
<comment type="similarity">
    <text evidence="1 6">Belongs to the sigma-70 factor family. ECF subfamily.</text>
</comment>
<gene>
    <name evidence="10" type="ORF">C5615_21915</name>
</gene>
<evidence type="ECO:0000256" key="6">
    <source>
        <dbReference type="RuleBase" id="RU000716"/>
    </source>
</evidence>
<keyword evidence="5 6" id="KW-0804">Transcription</keyword>
<dbReference type="Gene3D" id="1.10.1740.10">
    <property type="match status" value="1"/>
</dbReference>
<dbReference type="InterPro" id="IPR013325">
    <property type="entry name" value="RNA_pol_sigma_r2"/>
</dbReference>
<dbReference type="InterPro" id="IPR013249">
    <property type="entry name" value="RNA_pol_sigma70_r4_t2"/>
</dbReference>
<protein>
    <recommendedName>
        <fullName evidence="6">RNA polymerase sigma factor</fullName>
    </recommendedName>
</protein>
<dbReference type="CDD" id="cd06171">
    <property type="entry name" value="Sigma70_r4"/>
    <property type="match status" value="1"/>
</dbReference>
<accession>A0A2S8IN81</accession>
<evidence type="ECO:0000256" key="2">
    <source>
        <dbReference type="ARBA" id="ARBA00023015"/>
    </source>
</evidence>
<feature type="domain" description="RNA polymerase sigma-70 region 2" evidence="8">
    <location>
        <begin position="100"/>
        <end position="167"/>
    </location>
</feature>
<evidence type="ECO:0000256" key="3">
    <source>
        <dbReference type="ARBA" id="ARBA00023082"/>
    </source>
</evidence>
<dbReference type="Pfam" id="PF08281">
    <property type="entry name" value="Sigma70_r4_2"/>
    <property type="match status" value="1"/>
</dbReference>
<comment type="caution">
    <text evidence="10">The sequence shown here is derived from an EMBL/GenBank/DDBJ whole genome shotgun (WGS) entry which is preliminary data.</text>
</comment>
<dbReference type="Gene3D" id="1.10.10.10">
    <property type="entry name" value="Winged helix-like DNA-binding domain superfamily/Winged helix DNA-binding domain"/>
    <property type="match status" value="1"/>
</dbReference>
<dbReference type="Proteomes" id="UP000238206">
    <property type="component" value="Unassembled WGS sequence"/>
</dbReference>
<dbReference type="InterPro" id="IPR014284">
    <property type="entry name" value="RNA_pol_sigma-70_dom"/>
</dbReference>
<reference evidence="10 11" key="1">
    <citation type="submission" date="2018-02" db="EMBL/GenBank/DDBJ databases">
        <title>Draft genome sequencing of Burkholderia cepacia Y14-15.</title>
        <authorList>
            <person name="Zheng B.-X."/>
        </authorList>
    </citation>
    <scope>NUCLEOTIDE SEQUENCE [LARGE SCALE GENOMIC DNA]</scope>
    <source>
        <strain evidence="10 11">Y14-15</strain>
    </source>
</reference>
<evidence type="ECO:0000256" key="5">
    <source>
        <dbReference type="ARBA" id="ARBA00023163"/>
    </source>
</evidence>
<dbReference type="PROSITE" id="PS01063">
    <property type="entry name" value="SIGMA70_ECF"/>
    <property type="match status" value="1"/>
</dbReference>
<dbReference type="AlphaFoldDB" id="A0A2S8IN81"/>
<dbReference type="InterPro" id="IPR039425">
    <property type="entry name" value="RNA_pol_sigma-70-like"/>
</dbReference>
<dbReference type="GO" id="GO:0016987">
    <property type="term" value="F:sigma factor activity"/>
    <property type="evidence" value="ECO:0007669"/>
    <property type="project" value="UniProtKB-KW"/>
</dbReference>
<dbReference type="RefSeq" id="WP_105391940.1">
    <property type="nucleotide sequence ID" value="NZ_PUIQ01000028.1"/>
</dbReference>
<name>A0A2S8IN81_BURCE</name>
<evidence type="ECO:0000256" key="1">
    <source>
        <dbReference type="ARBA" id="ARBA00010641"/>
    </source>
</evidence>
<dbReference type="SUPFAM" id="SSF88946">
    <property type="entry name" value="Sigma2 domain of RNA polymerase sigma factors"/>
    <property type="match status" value="1"/>
</dbReference>
<dbReference type="PANTHER" id="PTHR43133">
    <property type="entry name" value="RNA POLYMERASE ECF-TYPE SIGMA FACTO"/>
    <property type="match status" value="1"/>
</dbReference>
<organism evidence="10 11">
    <name type="scientific">Burkholderia cepacia</name>
    <name type="common">Pseudomonas cepacia</name>
    <dbReference type="NCBI Taxonomy" id="292"/>
    <lineage>
        <taxon>Bacteria</taxon>
        <taxon>Pseudomonadati</taxon>
        <taxon>Pseudomonadota</taxon>
        <taxon>Betaproteobacteria</taxon>
        <taxon>Burkholderiales</taxon>
        <taxon>Burkholderiaceae</taxon>
        <taxon>Burkholderia</taxon>
        <taxon>Burkholderia cepacia complex</taxon>
    </lineage>
</organism>
<dbReference type="Pfam" id="PF04542">
    <property type="entry name" value="Sigma70_r2"/>
    <property type="match status" value="1"/>
</dbReference>
<dbReference type="PANTHER" id="PTHR43133:SF8">
    <property type="entry name" value="RNA POLYMERASE SIGMA FACTOR HI_1459-RELATED"/>
    <property type="match status" value="1"/>
</dbReference>
<proteinExistence type="inferred from homology"/>
<feature type="region of interest" description="Disordered" evidence="7">
    <location>
        <begin position="170"/>
        <end position="191"/>
    </location>
</feature>
<feature type="domain" description="RNA polymerase sigma factor 70 region 4 type 2" evidence="9">
    <location>
        <begin position="196"/>
        <end position="247"/>
    </location>
</feature>
<evidence type="ECO:0000259" key="9">
    <source>
        <dbReference type="Pfam" id="PF08281"/>
    </source>
</evidence>
<evidence type="ECO:0000256" key="7">
    <source>
        <dbReference type="SAM" id="MobiDB-lite"/>
    </source>
</evidence>
<sequence length="261" mass="29363">MPRETDVDETDMADTVCDAAHDARDAAEPSAWRRATMARRMQGEHDDELQPGGGHTCRHSATQSHCATEQAALNDRGDRDPDAELVARVGARDSSAVRVLVARKLPRLLALATRMLGDRNEAEDVAQETFLRIWNQAPRWREGEARFDTWLHRVVLNLCYDRLRGRREEPVDTLPDVPDPQPEPAAHAELRSRDARVRQALAALPPRQREALVLQYYQEMSNVEAANLMGITVDALESLLARARRNLRAQLAGDPLSEDKR</sequence>
<dbReference type="GO" id="GO:0006352">
    <property type="term" value="P:DNA-templated transcription initiation"/>
    <property type="evidence" value="ECO:0007669"/>
    <property type="project" value="InterPro"/>
</dbReference>
<dbReference type="SUPFAM" id="SSF88659">
    <property type="entry name" value="Sigma3 and sigma4 domains of RNA polymerase sigma factors"/>
    <property type="match status" value="1"/>
</dbReference>
<evidence type="ECO:0000313" key="10">
    <source>
        <dbReference type="EMBL" id="PQP15842.1"/>
    </source>
</evidence>
<dbReference type="EMBL" id="PUIQ01000028">
    <property type="protein sequence ID" value="PQP15842.1"/>
    <property type="molecule type" value="Genomic_DNA"/>
</dbReference>
<evidence type="ECO:0000259" key="8">
    <source>
        <dbReference type="Pfam" id="PF04542"/>
    </source>
</evidence>
<evidence type="ECO:0000256" key="4">
    <source>
        <dbReference type="ARBA" id="ARBA00023125"/>
    </source>
</evidence>
<dbReference type="InterPro" id="IPR007627">
    <property type="entry name" value="RNA_pol_sigma70_r2"/>
</dbReference>
<dbReference type="GO" id="GO:0003677">
    <property type="term" value="F:DNA binding"/>
    <property type="evidence" value="ECO:0007669"/>
    <property type="project" value="UniProtKB-KW"/>
</dbReference>
<dbReference type="NCBIfam" id="TIGR02937">
    <property type="entry name" value="sigma70-ECF"/>
    <property type="match status" value="1"/>
</dbReference>
<dbReference type="InterPro" id="IPR013324">
    <property type="entry name" value="RNA_pol_sigma_r3/r4-like"/>
</dbReference>
<evidence type="ECO:0000313" key="11">
    <source>
        <dbReference type="Proteomes" id="UP000238206"/>
    </source>
</evidence>
<dbReference type="NCBIfam" id="NF004113">
    <property type="entry name" value="PRK05602.1"/>
    <property type="match status" value="1"/>
</dbReference>
<keyword evidence="4 6" id="KW-0238">DNA-binding</keyword>
<dbReference type="InterPro" id="IPR036388">
    <property type="entry name" value="WH-like_DNA-bd_sf"/>
</dbReference>